<organism evidence="1 2">
    <name type="scientific">Gossypium australe</name>
    <dbReference type="NCBI Taxonomy" id="47621"/>
    <lineage>
        <taxon>Eukaryota</taxon>
        <taxon>Viridiplantae</taxon>
        <taxon>Streptophyta</taxon>
        <taxon>Embryophyta</taxon>
        <taxon>Tracheophyta</taxon>
        <taxon>Spermatophyta</taxon>
        <taxon>Magnoliopsida</taxon>
        <taxon>eudicotyledons</taxon>
        <taxon>Gunneridae</taxon>
        <taxon>Pentapetalae</taxon>
        <taxon>rosids</taxon>
        <taxon>malvids</taxon>
        <taxon>Malvales</taxon>
        <taxon>Malvaceae</taxon>
        <taxon>Malvoideae</taxon>
        <taxon>Gossypium</taxon>
    </lineage>
</organism>
<dbReference type="GO" id="GO:0003964">
    <property type="term" value="F:RNA-directed DNA polymerase activity"/>
    <property type="evidence" value="ECO:0007669"/>
    <property type="project" value="UniProtKB-KW"/>
</dbReference>
<keyword evidence="1" id="KW-0808">Transferase</keyword>
<dbReference type="OrthoDB" id="1936608at2759"/>
<proteinExistence type="predicted"/>
<dbReference type="Proteomes" id="UP000325315">
    <property type="component" value="Unassembled WGS sequence"/>
</dbReference>
<keyword evidence="1" id="KW-0548">Nucleotidyltransferase</keyword>
<dbReference type="AlphaFoldDB" id="A0A5B6VJG4"/>
<comment type="caution">
    <text evidence="1">The sequence shown here is derived from an EMBL/GenBank/DDBJ whole genome shotgun (WGS) entry which is preliminary data.</text>
</comment>
<protein>
    <submittedName>
        <fullName evidence="1">Reverse transcriptase</fullName>
    </submittedName>
</protein>
<accession>A0A5B6VJG4</accession>
<keyword evidence="2" id="KW-1185">Reference proteome</keyword>
<evidence type="ECO:0000313" key="2">
    <source>
        <dbReference type="Proteomes" id="UP000325315"/>
    </source>
</evidence>
<dbReference type="EMBL" id="SMMG02000006">
    <property type="protein sequence ID" value="KAA3469216.1"/>
    <property type="molecule type" value="Genomic_DNA"/>
</dbReference>
<dbReference type="PANTHER" id="PTHR33116">
    <property type="entry name" value="REVERSE TRANSCRIPTASE ZINC-BINDING DOMAIN-CONTAINING PROTEIN-RELATED-RELATED"/>
    <property type="match status" value="1"/>
</dbReference>
<reference evidence="2" key="1">
    <citation type="journal article" date="2019" name="Plant Biotechnol. J.">
        <title>Genome sequencing of the Australian wild diploid species Gossypium australe highlights disease resistance and delayed gland morphogenesis.</title>
        <authorList>
            <person name="Cai Y."/>
            <person name="Cai X."/>
            <person name="Wang Q."/>
            <person name="Wang P."/>
            <person name="Zhang Y."/>
            <person name="Cai C."/>
            <person name="Xu Y."/>
            <person name="Wang K."/>
            <person name="Zhou Z."/>
            <person name="Wang C."/>
            <person name="Geng S."/>
            <person name="Li B."/>
            <person name="Dong Q."/>
            <person name="Hou Y."/>
            <person name="Wang H."/>
            <person name="Ai P."/>
            <person name="Liu Z."/>
            <person name="Yi F."/>
            <person name="Sun M."/>
            <person name="An G."/>
            <person name="Cheng J."/>
            <person name="Zhang Y."/>
            <person name="Shi Q."/>
            <person name="Xie Y."/>
            <person name="Shi X."/>
            <person name="Chang Y."/>
            <person name="Huang F."/>
            <person name="Chen Y."/>
            <person name="Hong S."/>
            <person name="Mi L."/>
            <person name="Sun Q."/>
            <person name="Zhang L."/>
            <person name="Zhou B."/>
            <person name="Peng R."/>
            <person name="Zhang X."/>
            <person name="Liu F."/>
        </authorList>
    </citation>
    <scope>NUCLEOTIDE SEQUENCE [LARGE SCALE GENOMIC DNA]</scope>
    <source>
        <strain evidence="2">cv. PA1801</strain>
    </source>
</reference>
<evidence type="ECO:0000313" key="1">
    <source>
        <dbReference type="EMBL" id="KAA3469216.1"/>
    </source>
</evidence>
<gene>
    <name evidence="1" type="ORF">EPI10_015025</name>
</gene>
<dbReference type="PANTHER" id="PTHR33116:SF86">
    <property type="entry name" value="REVERSE TRANSCRIPTASE DOMAIN-CONTAINING PROTEIN"/>
    <property type="match status" value="1"/>
</dbReference>
<name>A0A5B6VJG4_9ROSI</name>
<keyword evidence="1" id="KW-0695">RNA-directed DNA polymerase</keyword>
<sequence>MPGRQITYNILVAYEILYSFKKRRGRLNKGFALKLDMSKAYDRIEWCFVEKMMLQIGFREERITLIMRCITSAKYTVVTNEKMGKNSDRQKGFSCLFDNAKREGMILGAKVGRSNISVTHLFFADDSMMFGEAPTDGANNMKRIINEYEAISGKKVNFDKSLFYFSGNVKREVQEQLDNILGVRISNNPKKHLGLPIIVGRRKK</sequence>